<accession>A0A132MGK8</accession>
<keyword evidence="7 9" id="KW-1133">Transmembrane helix</keyword>
<dbReference type="GO" id="GO:0006865">
    <property type="term" value="P:amino acid transport"/>
    <property type="evidence" value="ECO:0007669"/>
    <property type="project" value="UniProtKB-KW"/>
</dbReference>
<feature type="transmembrane region" description="Helical" evidence="9">
    <location>
        <begin position="190"/>
        <end position="210"/>
    </location>
</feature>
<protein>
    <submittedName>
        <fullName evidence="12">Amino acid ABC transporter permease</fullName>
    </submittedName>
</protein>
<dbReference type="InterPro" id="IPR035906">
    <property type="entry name" value="MetI-like_sf"/>
</dbReference>
<gene>
    <name evidence="11" type="ORF">KM312_08470</name>
    <name evidence="12" type="ORF">SA87_05905</name>
</gene>
<keyword evidence="5 9" id="KW-0812">Transmembrane</keyword>
<dbReference type="OrthoDB" id="9805999at2"/>
<evidence type="ECO:0000256" key="2">
    <source>
        <dbReference type="ARBA" id="ARBA00010072"/>
    </source>
</evidence>
<name>A0A132MGK8_HYDSH</name>
<dbReference type="InterPro" id="IPR043429">
    <property type="entry name" value="ArtM/GltK/GlnP/TcyL/YhdX-like"/>
</dbReference>
<dbReference type="FunFam" id="1.10.3720.10:FF:000033">
    <property type="entry name" value="Polar amino acid ABC transporter permease"/>
    <property type="match status" value="1"/>
</dbReference>
<evidence type="ECO:0000256" key="8">
    <source>
        <dbReference type="ARBA" id="ARBA00023136"/>
    </source>
</evidence>
<dbReference type="PANTHER" id="PTHR30614">
    <property type="entry name" value="MEMBRANE COMPONENT OF AMINO ACID ABC TRANSPORTER"/>
    <property type="match status" value="1"/>
</dbReference>
<dbReference type="CDD" id="cd06261">
    <property type="entry name" value="TM_PBP2"/>
    <property type="match status" value="1"/>
</dbReference>
<dbReference type="NCBIfam" id="TIGR01726">
    <property type="entry name" value="HEQRo_perm_3TM"/>
    <property type="match status" value="1"/>
</dbReference>
<dbReference type="GO" id="GO:0022857">
    <property type="term" value="F:transmembrane transporter activity"/>
    <property type="evidence" value="ECO:0007669"/>
    <property type="project" value="InterPro"/>
</dbReference>
<evidence type="ECO:0000313" key="13">
    <source>
        <dbReference type="Proteomes" id="UP000243024"/>
    </source>
</evidence>
<comment type="subcellular location">
    <subcellularLocation>
        <location evidence="1 9">Cell membrane</location>
        <topology evidence="1 9">Multi-pass membrane protein</topology>
    </subcellularLocation>
</comment>
<proteinExistence type="inferred from homology"/>
<dbReference type="GO" id="GO:0043190">
    <property type="term" value="C:ATP-binding cassette (ABC) transporter complex"/>
    <property type="evidence" value="ECO:0007669"/>
    <property type="project" value="InterPro"/>
</dbReference>
<reference evidence="12 13" key="1">
    <citation type="submission" date="2015-09" db="EMBL/GenBank/DDBJ databases">
        <title>Draft genome sequence of Hydrogenibacillus schlegelii DSM 2000.</title>
        <authorList>
            <person name="Hemp J."/>
        </authorList>
    </citation>
    <scope>NUCLEOTIDE SEQUENCE [LARGE SCALE GENOMIC DNA]</scope>
    <source>
        <strain evidence="12 13">MA 48</strain>
    </source>
</reference>
<comment type="similarity">
    <text evidence="2">Belongs to the binding-protein-dependent transport system permease family. HisMQ subfamily.</text>
</comment>
<feature type="transmembrane region" description="Helical" evidence="9">
    <location>
        <begin position="90"/>
        <end position="109"/>
    </location>
</feature>
<comment type="caution">
    <text evidence="12">The sequence shown here is derived from an EMBL/GenBank/DDBJ whole genome shotgun (WGS) entry which is preliminary data.</text>
</comment>
<feature type="transmembrane region" description="Helical" evidence="9">
    <location>
        <begin position="55"/>
        <end position="78"/>
    </location>
</feature>
<feature type="transmembrane region" description="Helical" evidence="9">
    <location>
        <begin position="20"/>
        <end position="43"/>
    </location>
</feature>
<feature type="domain" description="ABC transmembrane type-1" evidence="10">
    <location>
        <begin position="19"/>
        <end position="209"/>
    </location>
</feature>
<dbReference type="InterPro" id="IPR010065">
    <property type="entry name" value="AA_ABC_transptr_permease_3TM"/>
</dbReference>
<organism evidence="12 13">
    <name type="scientific">Hydrogenibacillus schlegelii</name>
    <name type="common">Bacillus schlegelii</name>
    <dbReference type="NCBI Taxonomy" id="1484"/>
    <lineage>
        <taxon>Bacteria</taxon>
        <taxon>Bacillati</taxon>
        <taxon>Bacillota</taxon>
        <taxon>Bacilli</taxon>
        <taxon>Bacillales</taxon>
        <taxon>Bacillales Family X. Incertae Sedis</taxon>
        <taxon>Hydrogenibacillus</taxon>
    </lineage>
</organism>
<dbReference type="AlphaFoldDB" id="A0A132MGK8"/>
<dbReference type="PROSITE" id="PS50928">
    <property type="entry name" value="ABC_TM1"/>
    <property type="match status" value="1"/>
</dbReference>
<keyword evidence="13" id="KW-1185">Reference proteome</keyword>
<evidence type="ECO:0000313" key="12">
    <source>
        <dbReference type="EMBL" id="OAR05050.1"/>
    </source>
</evidence>
<sequence>MDFRPEIIWNYRELFIRGVYYTFILSVAGVAIGLVIGLFAGMAKLSRRAWLRVPAVVYIEFFRGTPLFVQILLIHFAVLPTLLGKAQSPIVSGIVALAVNSGAYIAEIFRAGIQSIARGQMEAARSLGLSHAQAMRYVILPQALRRMIPPLGNEFLIVLKDSSLLSAIAVPELANAGRIVNGALQRPWEAFLTVLVLYLILSLVLSALIHRLEGRLSAGRSG</sequence>
<dbReference type="Gene3D" id="1.10.3720.10">
    <property type="entry name" value="MetI-like"/>
    <property type="match status" value="1"/>
</dbReference>
<evidence type="ECO:0000256" key="6">
    <source>
        <dbReference type="ARBA" id="ARBA00022970"/>
    </source>
</evidence>
<dbReference type="EMBL" id="JXBB01000006">
    <property type="protein sequence ID" value="OAR05050.1"/>
    <property type="molecule type" value="Genomic_DNA"/>
</dbReference>
<dbReference type="PANTHER" id="PTHR30614:SF20">
    <property type="entry name" value="GLUTAMINE TRANSPORT SYSTEM PERMEASE PROTEIN GLNP"/>
    <property type="match status" value="1"/>
</dbReference>
<dbReference type="Pfam" id="PF00528">
    <property type="entry name" value="BPD_transp_1"/>
    <property type="match status" value="1"/>
</dbReference>
<keyword evidence="4" id="KW-1003">Cell membrane</keyword>
<keyword evidence="3 9" id="KW-0813">Transport</keyword>
<dbReference type="STRING" id="1484.SA87_05905"/>
<evidence type="ECO:0000256" key="1">
    <source>
        <dbReference type="ARBA" id="ARBA00004651"/>
    </source>
</evidence>
<evidence type="ECO:0000256" key="7">
    <source>
        <dbReference type="ARBA" id="ARBA00022989"/>
    </source>
</evidence>
<evidence type="ECO:0000259" key="10">
    <source>
        <dbReference type="PROSITE" id="PS50928"/>
    </source>
</evidence>
<dbReference type="InterPro" id="IPR000515">
    <property type="entry name" value="MetI-like"/>
</dbReference>
<evidence type="ECO:0000256" key="5">
    <source>
        <dbReference type="ARBA" id="ARBA00022692"/>
    </source>
</evidence>
<evidence type="ECO:0000256" key="3">
    <source>
        <dbReference type="ARBA" id="ARBA00022448"/>
    </source>
</evidence>
<keyword evidence="6" id="KW-0029">Amino-acid transport</keyword>
<evidence type="ECO:0000256" key="4">
    <source>
        <dbReference type="ARBA" id="ARBA00022475"/>
    </source>
</evidence>
<evidence type="ECO:0000256" key="9">
    <source>
        <dbReference type="RuleBase" id="RU363032"/>
    </source>
</evidence>
<keyword evidence="8 9" id="KW-0472">Membrane</keyword>
<dbReference type="Proteomes" id="UP000748108">
    <property type="component" value="Unassembled WGS sequence"/>
</dbReference>
<dbReference type="Proteomes" id="UP000243024">
    <property type="component" value="Unassembled WGS sequence"/>
</dbReference>
<dbReference type="SUPFAM" id="SSF161098">
    <property type="entry name" value="MetI-like"/>
    <property type="match status" value="1"/>
</dbReference>
<reference evidence="11" key="2">
    <citation type="journal article" date="2021" name="Microbiology">
        <title>Metagenomic Analysis of the Microbial Community in the Underground Coal Fire Area (Kemerovo Region, Russia) Revealed Predominance of Thermophilic Members of the Phyla Deinococcus-thermus, Aquificae, and Firmicutes.</title>
        <authorList>
            <person name="Kadnikov V."/>
            <person name="Mardanov A.V."/>
            <person name="Beletsky A.V."/>
            <person name="Karnachuk O.V."/>
            <person name="Ravin N.V."/>
        </authorList>
    </citation>
    <scope>NUCLEOTIDE SEQUENCE</scope>
    <source>
        <strain evidence="11">RBS10-49</strain>
    </source>
</reference>
<dbReference type="EMBL" id="JAHHQF010000061">
    <property type="protein sequence ID" value="MBT9282660.1"/>
    <property type="molecule type" value="Genomic_DNA"/>
</dbReference>
<evidence type="ECO:0000313" key="11">
    <source>
        <dbReference type="EMBL" id="MBT9282660.1"/>
    </source>
</evidence>